<reference evidence="2 3" key="2">
    <citation type="submission" date="2018-11" db="EMBL/GenBank/DDBJ databases">
        <authorList>
            <consortium name="Pathogen Informatics"/>
        </authorList>
    </citation>
    <scope>NUCLEOTIDE SEQUENCE [LARGE SCALE GENOMIC DNA]</scope>
    <source>
        <strain evidence="2">Dakar</strain>
        <strain evidence="3">Dakar, Senegal</strain>
    </source>
</reference>
<keyword evidence="3" id="KW-1185">Reference proteome</keyword>
<feature type="region of interest" description="Disordered" evidence="1">
    <location>
        <begin position="1"/>
        <end position="20"/>
    </location>
</feature>
<evidence type="ECO:0000313" key="2">
    <source>
        <dbReference type="EMBL" id="VDP73107.1"/>
    </source>
</evidence>
<sequence>MPSQDIGNTNNETKDPEEISEEPAVLSLDIFIKLVTTLSSYGSKFNGMDFHSFKPNYSVFTLVADTFGHDIKNTG</sequence>
<name>A0A183L055_9TREM</name>
<dbReference type="EMBL" id="UZAK01044875">
    <property type="protein sequence ID" value="VDP73107.1"/>
    <property type="molecule type" value="Genomic_DNA"/>
</dbReference>
<gene>
    <name evidence="2" type="ORF">SCUD_LOCUS20703</name>
</gene>
<organism evidence="4">
    <name type="scientific">Schistosoma curassoni</name>
    <dbReference type="NCBI Taxonomy" id="6186"/>
    <lineage>
        <taxon>Eukaryota</taxon>
        <taxon>Metazoa</taxon>
        <taxon>Spiralia</taxon>
        <taxon>Lophotrochozoa</taxon>
        <taxon>Platyhelminthes</taxon>
        <taxon>Trematoda</taxon>
        <taxon>Digenea</taxon>
        <taxon>Strigeidida</taxon>
        <taxon>Schistosomatoidea</taxon>
        <taxon>Schistosomatidae</taxon>
        <taxon>Schistosoma</taxon>
    </lineage>
</organism>
<dbReference type="AlphaFoldDB" id="A0A183L055"/>
<reference evidence="4" key="1">
    <citation type="submission" date="2016-06" db="UniProtKB">
        <authorList>
            <consortium name="WormBaseParasite"/>
        </authorList>
    </citation>
    <scope>IDENTIFICATION</scope>
</reference>
<protein>
    <submittedName>
        <fullName evidence="2 4">Uncharacterized protein</fullName>
    </submittedName>
</protein>
<dbReference type="WBParaSite" id="SCUD_0002070601-mRNA-1">
    <property type="protein sequence ID" value="SCUD_0002070601-mRNA-1"/>
    <property type="gene ID" value="SCUD_0002070601"/>
</dbReference>
<proteinExistence type="predicted"/>
<accession>A0A183L055</accession>
<evidence type="ECO:0000256" key="1">
    <source>
        <dbReference type="SAM" id="MobiDB-lite"/>
    </source>
</evidence>
<dbReference type="Proteomes" id="UP000279833">
    <property type="component" value="Unassembled WGS sequence"/>
</dbReference>
<evidence type="ECO:0000313" key="3">
    <source>
        <dbReference type="Proteomes" id="UP000279833"/>
    </source>
</evidence>
<feature type="compositionally biased region" description="Polar residues" evidence="1">
    <location>
        <begin position="1"/>
        <end position="11"/>
    </location>
</feature>
<evidence type="ECO:0000313" key="4">
    <source>
        <dbReference type="WBParaSite" id="SCUD_0002070601-mRNA-1"/>
    </source>
</evidence>